<dbReference type="Pfam" id="PF02665">
    <property type="entry name" value="Nitrate_red_gam"/>
    <property type="match status" value="1"/>
</dbReference>
<evidence type="ECO:0000313" key="11">
    <source>
        <dbReference type="EMBL" id="MBT0651440.1"/>
    </source>
</evidence>
<accession>A0ABS5S8G1</accession>
<dbReference type="RefSeq" id="WP_214173458.1">
    <property type="nucleotide sequence ID" value="NZ_JAHCVK010000001.1"/>
</dbReference>
<dbReference type="InterPro" id="IPR047660">
    <property type="entry name" value="DsrM"/>
</dbReference>
<evidence type="ECO:0000256" key="8">
    <source>
        <dbReference type="ARBA" id="ARBA00023136"/>
    </source>
</evidence>
<keyword evidence="8 9" id="KW-0472">Membrane</keyword>
<comment type="subcellular location">
    <subcellularLocation>
        <location evidence="1">Cell membrane</location>
        <topology evidence="1">Multi-pass membrane protein</topology>
    </subcellularLocation>
</comment>
<protein>
    <submittedName>
        <fullName evidence="11">Sulfate reduction electron transfer complex DsrMKJOP subunit DsrM</fullName>
    </submittedName>
</protein>
<feature type="transmembrane region" description="Helical" evidence="9">
    <location>
        <begin position="123"/>
        <end position="143"/>
    </location>
</feature>
<evidence type="ECO:0000259" key="10">
    <source>
        <dbReference type="Pfam" id="PF02665"/>
    </source>
</evidence>
<dbReference type="InterPro" id="IPR036197">
    <property type="entry name" value="NarG-like_sf"/>
</dbReference>
<evidence type="ECO:0000256" key="3">
    <source>
        <dbReference type="ARBA" id="ARBA00022475"/>
    </source>
</evidence>
<feature type="transmembrane region" description="Helical" evidence="9">
    <location>
        <begin position="32"/>
        <end position="51"/>
    </location>
</feature>
<evidence type="ECO:0000256" key="9">
    <source>
        <dbReference type="SAM" id="Phobius"/>
    </source>
</evidence>
<keyword evidence="12" id="KW-1185">Reference proteome</keyword>
<dbReference type="Proteomes" id="UP000756860">
    <property type="component" value="Unassembled WGS sequence"/>
</dbReference>
<feature type="transmembrane region" description="Helical" evidence="9">
    <location>
        <begin position="163"/>
        <end position="185"/>
    </location>
</feature>
<evidence type="ECO:0000313" key="12">
    <source>
        <dbReference type="Proteomes" id="UP000756860"/>
    </source>
</evidence>
<keyword evidence="2" id="KW-0813">Transport</keyword>
<name>A0ABS5S8G1_9BACT</name>
<evidence type="ECO:0000256" key="1">
    <source>
        <dbReference type="ARBA" id="ARBA00004651"/>
    </source>
</evidence>
<reference evidence="11 12" key="1">
    <citation type="submission" date="2021-05" db="EMBL/GenBank/DDBJ databases">
        <title>The draft genome of Geobacter luticola JCM 17780.</title>
        <authorList>
            <person name="Xu Z."/>
            <person name="Masuda Y."/>
            <person name="Itoh H."/>
            <person name="Senoo K."/>
        </authorList>
    </citation>
    <scope>NUCLEOTIDE SEQUENCE [LARGE SCALE GENOMIC DNA]</scope>
    <source>
        <strain evidence="11 12">JCM 17780</strain>
    </source>
</reference>
<dbReference type="NCBIfam" id="NF038037">
    <property type="entry name" value="cytob_DsrM"/>
    <property type="match status" value="1"/>
</dbReference>
<keyword evidence="5" id="KW-0249">Electron transport</keyword>
<keyword evidence="3" id="KW-1003">Cell membrane</keyword>
<evidence type="ECO:0000256" key="6">
    <source>
        <dbReference type="ARBA" id="ARBA00022989"/>
    </source>
</evidence>
<organism evidence="11 12">
    <name type="scientific">Geomobilimonas luticola</name>
    <dbReference type="NCBI Taxonomy" id="1114878"/>
    <lineage>
        <taxon>Bacteria</taxon>
        <taxon>Pseudomonadati</taxon>
        <taxon>Thermodesulfobacteriota</taxon>
        <taxon>Desulfuromonadia</taxon>
        <taxon>Geobacterales</taxon>
        <taxon>Geobacteraceae</taxon>
        <taxon>Geomobilimonas</taxon>
    </lineage>
</organism>
<keyword evidence="4 9" id="KW-0812">Transmembrane</keyword>
<dbReference type="PANTHER" id="PTHR30598:SF3">
    <property type="entry name" value="RESPIRATORY NITRATE REDUCTASE 1 GAMMA CHAIN"/>
    <property type="match status" value="1"/>
</dbReference>
<dbReference type="InterPro" id="IPR023234">
    <property type="entry name" value="NarG-like_domain"/>
</dbReference>
<comment type="caution">
    <text evidence="11">The sequence shown here is derived from an EMBL/GenBank/DDBJ whole genome shotgun (WGS) entry which is preliminary data.</text>
</comment>
<evidence type="ECO:0000256" key="2">
    <source>
        <dbReference type="ARBA" id="ARBA00022448"/>
    </source>
</evidence>
<dbReference type="Gene3D" id="1.20.950.20">
    <property type="entry name" value="Transmembrane di-heme cytochromes, Chain C"/>
    <property type="match status" value="1"/>
</dbReference>
<keyword evidence="6 9" id="KW-1133">Transmembrane helix</keyword>
<sequence length="332" mass="37060">MGLLPSFIIMAALVAVPLLASAAGVGKGILLVGIPYAAFAIFLGGLCWRVVGWARSPVPFRIPTTCGQQTSLPWIKSAPLDNPSTGLGAVGRMALEVLLFRSLFRNNRAEIYDQRYVFGDSKWLWLGALAFHWSLLVILLRHLRLFVQPVPAFVLFMGKVDSFFQIGAPALYLSNVVVLCALAYLLLRRLWDLRLRYISQFSDYFALLLLLGTALTGVLMRYGTRVDVVAVKRLAIGLATFQPVVPDGVGIVFLIHLLMVSALAAYFPFSKLVHMGGVFLSPTRNLANNSRMKRHVNPWNYPVKTHTYAEWEEEFRDKLLMAEIPLDEAKHD</sequence>
<keyword evidence="7" id="KW-0560">Oxidoreductase</keyword>
<feature type="transmembrane region" description="Helical" evidence="9">
    <location>
        <begin position="205"/>
        <end position="224"/>
    </location>
</feature>
<feature type="transmembrane region" description="Helical" evidence="9">
    <location>
        <begin position="244"/>
        <end position="267"/>
    </location>
</feature>
<dbReference type="InterPro" id="IPR051936">
    <property type="entry name" value="Heme-iron_electron_transfer"/>
</dbReference>
<gene>
    <name evidence="11" type="primary">dsrM</name>
    <name evidence="11" type="ORF">KI810_00090</name>
</gene>
<proteinExistence type="predicted"/>
<dbReference type="SUPFAM" id="SSF103501">
    <property type="entry name" value="Respiratory nitrate reductase 1 gamma chain"/>
    <property type="match status" value="1"/>
</dbReference>
<evidence type="ECO:0000256" key="7">
    <source>
        <dbReference type="ARBA" id="ARBA00023002"/>
    </source>
</evidence>
<evidence type="ECO:0000256" key="4">
    <source>
        <dbReference type="ARBA" id="ARBA00022692"/>
    </source>
</evidence>
<dbReference type="EMBL" id="JAHCVK010000001">
    <property type="protein sequence ID" value="MBT0651440.1"/>
    <property type="molecule type" value="Genomic_DNA"/>
</dbReference>
<feature type="domain" description="NarG-like" evidence="10">
    <location>
        <begin position="118"/>
        <end position="275"/>
    </location>
</feature>
<evidence type="ECO:0000256" key="5">
    <source>
        <dbReference type="ARBA" id="ARBA00022982"/>
    </source>
</evidence>
<dbReference type="PANTHER" id="PTHR30598">
    <property type="entry name" value="NITRATE REDUCTASE PRIVATE CHAPERONE, REDOX ENZYME MATURATION PROTEIN REMP FAMILY"/>
    <property type="match status" value="1"/>
</dbReference>